<evidence type="ECO:0000256" key="11">
    <source>
        <dbReference type="SAM" id="MobiDB-lite"/>
    </source>
</evidence>
<keyword evidence="10" id="KW-0862">Zinc</keyword>
<evidence type="ECO:0000256" key="9">
    <source>
        <dbReference type="ARBA" id="ARBA00022801"/>
    </source>
</evidence>
<dbReference type="GO" id="GO:1990180">
    <property type="term" value="P:mitochondrial tRNA 3'-end processing"/>
    <property type="evidence" value="ECO:0007669"/>
    <property type="project" value="TreeGrafter"/>
</dbReference>
<dbReference type="Gene3D" id="3.90.79.10">
    <property type="entry name" value="Nucleoside Triphosphate Pyrophosphohydrolase"/>
    <property type="match status" value="1"/>
</dbReference>
<accession>A0A9D4TIX7</accession>
<evidence type="ECO:0000256" key="8">
    <source>
        <dbReference type="ARBA" id="ARBA00022759"/>
    </source>
</evidence>
<comment type="catalytic activity">
    <reaction evidence="1">
        <text>Endonucleolytic cleavage of RNA, removing extra 3' nucleotides from tRNA precursor, generating 3' termini of tRNAs. A 3'-hydroxy group is left at the tRNA terminus and a 5'-phosphoryl group is left at the trailer molecule.</text>
        <dbReference type="EC" id="3.1.26.11"/>
    </reaction>
</comment>
<reference evidence="13" key="1">
    <citation type="journal article" date="2019" name="Plant J.">
        <title>Chlorella vulgaris genome assembly and annotation reveals the molecular basis for metabolic acclimation to high light conditions.</title>
        <authorList>
            <person name="Cecchin M."/>
            <person name="Marcolungo L."/>
            <person name="Rossato M."/>
            <person name="Girolomoni L."/>
            <person name="Cosentino E."/>
            <person name="Cuine S."/>
            <person name="Li-Beisson Y."/>
            <person name="Delledonne M."/>
            <person name="Ballottari M."/>
        </authorList>
    </citation>
    <scope>NUCLEOTIDE SEQUENCE</scope>
    <source>
        <strain evidence="13">211/11P</strain>
    </source>
</reference>
<feature type="region of interest" description="Disordered" evidence="11">
    <location>
        <begin position="729"/>
        <end position="761"/>
    </location>
</feature>
<gene>
    <name evidence="13" type="ORF">D9Q98_008841</name>
</gene>
<comment type="similarity">
    <text evidence="3">Belongs to the RNase Z family.</text>
</comment>
<dbReference type="InterPro" id="IPR036866">
    <property type="entry name" value="RibonucZ/Hydroxyglut_hydro"/>
</dbReference>
<name>A0A9D4TIX7_CHLVU</name>
<dbReference type="PANTHER" id="PTHR12553">
    <property type="entry name" value="ZINC PHOSPHODIESTERASE ELAC PROTEIN 2"/>
    <property type="match status" value="1"/>
</dbReference>
<comment type="cofactor">
    <cofactor evidence="2">
        <name>Zn(2+)</name>
        <dbReference type="ChEBI" id="CHEBI:29105"/>
    </cofactor>
</comment>
<evidence type="ECO:0000256" key="5">
    <source>
        <dbReference type="ARBA" id="ARBA00022694"/>
    </source>
</evidence>
<feature type="compositionally biased region" description="Pro residues" evidence="11">
    <location>
        <begin position="1018"/>
        <end position="1028"/>
    </location>
</feature>
<dbReference type="GO" id="GO:0042781">
    <property type="term" value="F:3'-tRNA processing endoribonuclease activity"/>
    <property type="evidence" value="ECO:0007669"/>
    <property type="project" value="UniProtKB-EC"/>
</dbReference>
<feature type="compositionally biased region" description="Acidic residues" evidence="11">
    <location>
        <begin position="1459"/>
        <end position="1478"/>
    </location>
</feature>
<dbReference type="GO" id="GO:0046872">
    <property type="term" value="F:metal ion binding"/>
    <property type="evidence" value="ECO:0007669"/>
    <property type="project" value="UniProtKB-KW"/>
</dbReference>
<evidence type="ECO:0000259" key="12">
    <source>
        <dbReference type="PROSITE" id="PS51462"/>
    </source>
</evidence>
<feature type="region of interest" description="Disordered" evidence="11">
    <location>
        <begin position="1459"/>
        <end position="1487"/>
    </location>
</feature>
<dbReference type="PANTHER" id="PTHR12553:SF70">
    <property type="entry name" value="RIBONUCLEASE Z"/>
    <property type="match status" value="1"/>
</dbReference>
<comment type="caution">
    <text evidence="13">The sequence shown here is derived from an EMBL/GenBank/DDBJ whole genome shotgun (WGS) entry which is preliminary data.</text>
</comment>
<dbReference type="CDD" id="cd07718">
    <property type="entry name" value="RNaseZ_ELAC1_ELAC2-C-term-like_MBL-fold"/>
    <property type="match status" value="1"/>
</dbReference>
<feature type="region of interest" description="Disordered" evidence="11">
    <location>
        <begin position="882"/>
        <end position="960"/>
    </location>
</feature>
<dbReference type="EC" id="3.1.26.11" evidence="4"/>
<feature type="compositionally biased region" description="Low complexity" evidence="11">
    <location>
        <begin position="1066"/>
        <end position="1118"/>
    </location>
</feature>
<dbReference type="Pfam" id="PF12706">
    <property type="entry name" value="Lactamase_B_2"/>
    <property type="match status" value="1"/>
</dbReference>
<evidence type="ECO:0000256" key="1">
    <source>
        <dbReference type="ARBA" id="ARBA00000402"/>
    </source>
</evidence>
<dbReference type="OrthoDB" id="527344at2759"/>
<keyword evidence="7" id="KW-0479">Metal-binding</keyword>
<feature type="region of interest" description="Disordered" evidence="11">
    <location>
        <begin position="539"/>
        <end position="560"/>
    </location>
</feature>
<dbReference type="InterPro" id="IPR015797">
    <property type="entry name" value="NUDIX_hydrolase-like_dom_sf"/>
</dbReference>
<organism evidence="13 14">
    <name type="scientific">Chlorella vulgaris</name>
    <name type="common">Green alga</name>
    <dbReference type="NCBI Taxonomy" id="3077"/>
    <lineage>
        <taxon>Eukaryota</taxon>
        <taxon>Viridiplantae</taxon>
        <taxon>Chlorophyta</taxon>
        <taxon>core chlorophytes</taxon>
        <taxon>Trebouxiophyceae</taxon>
        <taxon>Chlorellales</taxon>
        <taxon>Chlorellaceae</taxon>
        <taxon>Chlorella clade</taxon>
        <taxon>Chlorella</taxon>
    </lineage>
</organism>
<feature type="compositionally biased region" description="Low complexity" evidence="11">
    <location>
        <begin position="331"/>
        <end position="376"/>
    </location>
</feature>
<keyword evidence="14" id="KW-1185">Reference proteome</keyword>
<keyword evidence="6" id="KW-0540">Nuclease</keyword>
<evidence type="ECO:0000313" key="13">
    <source>
        <dbReference type="EMBL" id="KAI3426475.1"/>
    </source>
</evidence>
<evidence type="ECO:0000256" key="7">
    <source>
        <dbReference type="ARBA" id="ARBA00022723"/>
    </source>
</evidence>
<dbReference type="InterPro" id="IPR000086">
    <property type="entry name" value="NUDIX_hydrolase_dom"/>
</dbReference>
<feature type="region of interest" description="Disordered" evidence="11">
    <location>
        <begin position="995"/>
        <end position="1126"/>
    </location>
</feature>
<dbReference type="Gene3D" id="3.60.15.10">
    <property type="entry name" value="Ribonuclease Z/Hydroxyacylglutathione hydrolase-like"/>
    <property type="match status" value="2"/>
</dbReference>
<evidence type="ECO:0000256" key="4">
    <source>
        <dbReference type="ARBA" id="ARBA00012477"/>
    </source>
</evidence>
<keyword evidence="9" id="KW-0378">Hydrolase</keyword>
<evidence type="ECO:0000256" key="6">
    <source>
        <dbReference type="ARBA" id="ARBA00022722"/>
    </source>
</evidence>
<feature type="compositionally biased region" description="Pro residues" evidence="11">
    <location>
        <begin position="898"/>
        <end position="911"/>
    </location>
</feature>
<evidence type="ECO:0000256" key="2">
    <source>
        <dbReference type="ARBA" id="ARBA00001947"/>
    </source>
</evidence>
<dbReference type="SUPFAM" id="SSF55811">
    <property type="entry name" value="Nudix"/>
    <property type="match status" value="1"/>
</dbReference>
<keyword evidence="5" id="KW-0819">tRNA processing</keyword>
<dbReference type="Proteomes" id="UP001055712">
    <property type="component" value="Unassembled WGS sequence"/>
</dbReference>
<dbReference type="PROSITE" id="PS51462">
    <property type="entry name" value="NUDIX"/>
    <property type="match status" value="1"/>
</dbReference>
<protein>
    <recommendedName>
        <fullName evidence="4">ribonuclease Z</fullName>
        <ecNumber evidence="4">3.1.26.11</ecNumber>
    </recommendedName>
</protein>
<evidence type="ECO:0000313" key="14">
    <source>
        <dbReference type="Proteomes" id="UP001055712"/>
    </source>
</evidence>
<dbReference type="Pfam" id="PF00293">
    <property type="entry name" value="NUDIX"/>
    <property type="match status" value="1"/>
</dbReference>
<proteinExistence type="inferred from homology"/>
<sequence length="1487" mass="154168">MADKEEFFDLVSEADEPIGRELRSVVHSRGLLHRAVYCWVFRGDGAVLVQRRSPHKKIGANQLDLSVAEHLQPGEAYLAGAVRGLAEELGIEVDQQQLQGPLAPTHRRELHQGGFHDVELVQSYRLDGYNGAIAIDDEEVAEVQWVQLAELRQHAEQHPEQYTQWFLDELITAPGDGVAPAVLLSLPSGGGSNGALAPAAQYLFNVPEGFSRLVLEHKLRPGAGLRAAFACDAAALAGFGGLVMRLRGEGHEQLHVLGPQGTQSAVCSLRHFIHWRHPAVLLEEVAPWEPPTVYQDDQVEVAVLWKAPLLAAMWPAPAWLLQPQALQQSANVQTAPGASSTSSSESEGSSDSSSADSSSSSGAAGVSGGCSSTSGSSEEEGTTGLPPQQGAPAGSSMFDALDDLFMRGGGSGSSRRGLALQHLQQARQDKRGATNGAAAAASLAPSLPAGARRAPAPQRSAATAAAQSAAAAAVRRRPTAANGTAGSTQQGPVAAAAAAGGNGGADDVAVLGGKRFQRLPGQEGINAWVCQKLATKAAPAPAPAPAEEAGSGPPLMQQQQQQPEVLAYLCHVKAKDQLLLVTNLHSRGAATQLLHHPALPLLLQQGKRVAAIIHLAAPGLADSRPMQQLNQHLQPAAAAGPAGGQQLLLEQPGPSRRTQVIGHLASARTTAKLNLVSSRIFPLPAGVPAPVAPAARPEAAAWTVVRTDAQLDVTGAAAAAAAAASDAAPAARGTDGGSPAQPGVAAGEPAEQQANGSGSGSLSGVVAAEVDVAAAAGSGSSPARGTGLVHVRRMSLVSWRMQEAAAVVATVAAAASATAAAGHQQAEPMLLLEGSGGFEGGSCFDAAMVQQEVLEQRPLLAAELQQLQQLHTQGLLPAPEQLRAAGNSGGQCQQNQVAPPPPPPLPQPMPAGYPGAWPAALVQQQHHQQHQRYQIQQQQWPVMPPQTQQQQQQQQQQQEPRVMRPLYKHMPATLATPQQTGRQAAHPPLWLPHMPQQQQYQQQQPWPQAAHASANGQQPPPSLAPPQAPQLLPEVPGEAGGAPASNKRAAEGLRARLQGSKHPKPDGGAALGSSAAAAGHAQPQQDAAQPPQQPQLQVLQPAAAAARGTAAAQEPESCQQEEEEEAAWLAGAPAGIRHLAAAGSAGRLGAGAGGGGGCGPEVLFLGTGSAEPSKYRAASAIQLRLSCGQSLLLDCGEGALGALCRSYGTAAALRQVASLGCVWVSHRHADHMSGVLPLLAAYPANLPPLLVVGPRSLRDWLAEAAPAQGLGSRYRFVHCTELNQPGHWARQALQHKLGITHINCVPVRHCSDAYGLVLGHEQGWSLVYSGDTQPSQQLVAAGRGCTLLIHEATFEPCLAQQARLKRHSTTAEALDVARRMEAYRVILTHFSQRYPKWPEGLPQQAAGCPAAPVASGSEAAAVAATAATAAVAFDGMRVPLALLPALPALMPAVQAALADVEEEQAEEEGQEAGMDADSELPLAEGDS</sequence>
<evidence type="ECO:0000256" key="3">
    <source>
        <dbReference type="ARBA" id="ARBA00007823"/>
    </source>
</evidence>
<dbReference type="SUPFAM" id="SSF56281">
    <property type="entry name" value="Metallo-hydrolase/oxidoreductase"/>
    <property type="match status" value="1"/>
</dbReference>
<feature type="compositionally biased region" description="Low complexity" evidence="11">
    <location>
        <begin position="436"/>
        <end position="473"/>
    </location>
</feature>
<feature type="region of interest" description="Disordered" evidence="11">
    <location>
        <begin position="331"/>
        <end position="491"/>
    </location>
</feature>
<dbReference type="GO" id="GO:0005739">
    <property type="term" value="C:mitochondrion"/>
    <property type="evidence" value="ECO:0007669"/>
    <property type="project" value="TreeGrafter"/>
</dbReference>
<reference evidence="13" key="2">
    <citation type="submission" date="2020-11" db="EMBL/GenBank/DDBJ databases">
        <authorList>
            <person name="Cecchin M."/>
            <person name="Marcolungo L."/>
            <person name="Rossato M."/>
            <person name="Girolomoni L."/>
            <person name="Cosentino E."/>
            <person name="Cuine S."/>
            <person name="Li-Beisson Y."/>
            <person name="Delledonne M."/>
            <person name="Ballottari M."/>
        </authorList>
    </citation>
    <scope>NUCLEOTIDE SEQUENCE</scope>
    <source>
        <strain evidence="13">211/11P</strain>
        <tissue evidence="13">Whole cell</tissue>
    </source>
</reference>
<keyword evidence="8" id="KW-0255">Endonuclease</keyword>
<feature type="compositionally biased region" description="Low complexity" evidence="11">
    <location>
        <begin position="995"/>
        <end position="1008"/>
    </location>
</feature>
<dbReference type="InterPro" id="IPR001279">
    <property type="entry name" value="Metallo-B-lactamas"/>
</dbReference>
<dbReference type="EMBL" id="SIDB01000011">
    <property type="protein sequence ID" value="KAI3426475.1"/>
    <property type="molecule type" value="Genomic_DNA"/>
</dbReference>
<feature type="domain" description="Nudix hydrolase" evidence="12">
    <location>
        <begin position="31"/>
        <end position="168"/>
    </location>
</feature>
<feature type="compositionally biased region" description="Low complexity" evidence="11">
    <location>
        <begin position="545"/>
        <end position="560"/>
    </location>
</feature>
<feature type="compositionally biased region" description="Low complexity" evidence="11">
    <location>
        <begin position="923"/>
        <end position="960"/>
    </location>
</feature>
<dbReference type="InterPro" id="IPR047151">
    <property type="entry name" value="RNZ2-like"/>
</dbReference>
<dbReference type="CDD" id="cd04692">
    <property type="entry name" value="NUDIX_Hydrolase"/>
    <property type="match status" value="1"/>
</dbReference>
<evidence type="ECO:0000256" key="10">
    <source>
        <dbReference type="ARBA" id="ARBA00022833"/>
    </source>
</evidence>